<dbReference type="EMBL" id="JFBX01000554">
    <property type="protein sequence ID" value="KXH35811.1"/>
    <property type="molecule type" value="Genomic_DNA"/>
</dbReference>
<dbReference type="Proteomes" id="UP000070328">
    <property type="component" value="Unassembled WGS sequence"/>
</dbReference>
<gene>
    <name evidence="1" type="ORF">CSIM01_00525</name>
</gene>
<accession>A0A135SIV4</accession>
<evidence type="ECO:0000313" key="1">
    <source>
        <dbReference type="EMBL" id="KXH35811.1"/>
    </source>
</evidence>
<reference evidence="1 2" key="1">
    <citation type="submission" date="2014-02" db="EMBL/GenBank/DDBJ databases">
        <title>The genome sequence of Colletotrichum simmondsii CBS122122.</title>
        <authorList>
            <person name="Baroncelli R."/>
            <person name="Thon M.R."/>
        </authorList>
    </citation>
    <scope>NUCLEOTIDE SEQUENCE [LARGE SCALE GENOMIC DNA]</scope>
    <source>
        <strain evidence="1 2">CBS122122</strain>
    </source>
</reference>
<name>A0A135SIV4_9PEZI</name>
<protein>
    <submittedName>
        <fullName evidence="1">Uncharacterized protein</fullName>
    </submittedName>
</protein>
<organism evidence="1 2">
    <name type="scientific">Colletotrichum simmondsii</name>
    <dbReference type="NCBI Taxonomy" id="703756"/>
    <lineage>
        <taxon>Eukaryota</taxon>
        <taxon>Fungi</taxon>
        <taxon>Dikarya</taxon>
        <taxon>Ascomycota</taxon>
        <taxon>Pezizomycotina</taxon>
        <taxon>Sordariomycetes</taxon>
        <taxon>Hypocreomycetidae</taxon>
        <taxon>Glomerellales</taxon>
        <taxon>Glomerellaceae</taxon>
        <taxon>Colletotrichum</taxon>
        <taxon>Colletotrichum acutatum species complex</taxon>
    </lineage>
</organism>
<comment type="caution">
    <text evidence="1">The sequence shown here is derived from an EMBL/GenBank/DDBJ whole genome shotgun (WGS) entry which is preliminary data.</text>
</comment>
<sequence>MPNPLHPVCSHSAKPTLAPVAMPVPGVTVPSKLRCEKPGCELTTFTTRSNLKRHTLSKHGTAIYMSCGKALPNHKSNIKRHQKSCGELCTALGQLSTFNQQVSFGSLTCATTGATETMNEFNDGFCPEEFGEMDFLNADFTLGDYQSEYPS</sequence>
<dbReference type="AlphaFoldDB" id="A0A135SIV4"/>
<keyword evidence="2" id="KW-1185">Reference proteome</keyword>
<evidence type="ECO:0000313" key="2">
    <source>
        <dbReference type="Proteomes" id="UP000070328"/>
    </source>
</evidence>
<proteinExistence type="predicted"/>